<keyword evidence="4 6" id="KW-1133">Transmembrane helix</keyword>
<name>A0ABY6HPN0_9ARCH</name>
<feature type="transmembrane region" description="Helical" evidence="6">
    <location>
        <begin position="346"/>
        <end position="366"/>
    </location>
</feature>
<feature type="transmembrane region" description="Helical" evidence="6">
    <location>
        <begin position="21"/>
        <end position="42"/>
    </location>
</feature>
<evidence type="ECO:0000313" key="9">
    <source>
        <dbReference type="Proteomes" id="UP001208689"/>
    </source>
</evidence>
<protein>
    <recommendedName>
        <fullName evidence="7">Major facilitator superfamily (MFS) profile domain-containing protein</fullName>
    </recommendedName>
</protein>
<keyword evidence="2" id="KW-0813">Transport</keyword>
<feature type="transmembrane region" description="Helical" evidence="6">
    <location>
        <begin position="402"/>
        <end position="419"/>
    </location>
</feature>
<evidence type="ECO:0000256" key="1">
    <source>
        <dbReference type="ARBA" id="ARBA00004141"/>
    </source>
</evidence>
<evidence type="ECO:0000256" key="6">
    <source>
        <dbReference type="SAM" id="Phobius"/>
    </source>
</evidence>
<keyword evidence="5 6" id="KW-0472">Membrane</keyword>
<accession>A0ABY6HPN0</accession>
<evidence type="ECO:0000313" key="8">
    <source>
        <dbReference type="EMBL" id="UYP45478.1"/>
    </source>
</evidence>
<dbReference type="PROSITE" id="PS50850">
    <property type="entry name" value="MFS"/>
    <property type="match status" value="1"/>
</dbReference>
<sequence length="474" mass="53598">MVSSDETSRSYGYVIKKVWPLLAYEALVGIFISADYINLIYLSNLLWPGESFHALQMGALITVRLWVDGVCALLWGYLADRIKRKTMLSFTSSMTGIMIFLNGFLPVGGGNSNYIWWIIVRGFTGMFMSAGGPIIHSFVSDILQKENRSKYFGLGSLIWGLFPSLFSLASAVVFQLGYWRYYYFSIGLLYIFYSAYMLLRFIEPKRGITEQVLTNVLSNTDVEYKFKISKDTLKSTMLSKTNLLILFEGIFTNVFFGILDLLLLPYIQDAPRNLSPTNSAVLSLTFGLPAALIGPLVFGQLSDKFGKKNIKNRIKMIIFSLIGGFLLVSCFFLVDLPHLSPAEGENISVLWSFNGFVLYGIVIFLARIDFSLFMVNQPAIIQEINLPEAQGSIRSWGQMVEIASYGFGPLLAGILLTRYEQNYQAVIFSMAWLLLPGLLMWFLTFKTIKGDRKRVQELLSDRSKILEENKNNQC</sequence>
<evidence type="ECO:0000256" key="5">
    <source>
        <dbReference type="ARBA" id="ARBA00023136"/>
    </source>
</evidence>
<dbReference type="EMBL" id="CP104013">
    <property type="protein sequence ID" value="UYP45478.1"/>
    <property type="molecule type" value="Genomic_DNA"/>
</dbReference>
<dbReference type="SUPFAM" id="SSF103473">
    <property type="entry name" value="MFS general substrate transporter"/>
    <property type="match status" value="1"/>
</dbReference>
<feature type="transmembrane region" description="Helical" evidence="6">
    <location>
        <begin position="314"/>
        <end position="334"/>
    </location>
</feature>
<feature type="transmembrane region" description="Helical" evidence="6">
    <location>
        <begin position="181"/>
        <end position="199"/>
    </location>
</feature>
<feature type="transmembrane region" description="Helical" evidence="6">
    <location>
        <begin position="114"/>
        <end position="139"/>
    </location>
</feature>
<dbReference type="InterPro" id="IPR020846">
    <property type="entry name" value="MFS_dom"/>
</dbReference>
<comment type="subcellular location">
    <subcellularLocation>
        <location evidence="1">Membrane</location>
        <topology evidence="1">Multi-pass membrane protein</topology>
    </subcellularLocation>
</comment>
<feature type="transmembrane region" description="Helical" evidence="6">
    <location>
        <begin position="425"/>
        <end position="445"/>
    </location>
</feature>
<feature type="transmembrane region" description="Helical" evidence="6">
    <location>
        <begin position="243"/>
        <end position="267"/>
    </location>
</feature>
<dbReference type="PANTHER" id="PTHR23505:SF79">
    <property type="entry name" value="PROTEIN SPINSTER"/>
    <property type="match status" value="1"/>
</dbReference>
<dbReference type="Gene3D" id="1.20.1250.20">
    <property type="entry name" value="MFS general substrate transporter like domains"/>
    <property type="match status" value="1"/>
</dbReference>
<keyword evidence="9" id="KW-1185">Reference proteome</keyword>
<evidence type="ECO:0000259" key="7">
    <source>
        <dbReference type="PROSITE" id="PS50850"/>
    </source>
</evidence>
<evidence type="ECO:0000256" key="2">
    <source>
        <dbReference type="ARBA" id="ARBA00022448"/>
    </source>
</evidence>
<feature type="transmembrane region" description="Helical" evidence="6">
    <location>
        <begin position="87"/>
        <end position="108"/>
    </location>
</feature>
<evidence type="ECO:0000256" key="4">
    <source>
        <dbReference type="ARBA" id="ARBA00022989"/>
    </source>
</evidence>
<keyword evidence="3 6" id="KW-0812">Transmembrane</keyword>
<gene>
    <name evidence="8" type="ORF">NEF87_001763</name>
</gene>
<evidence type="ECO:0000256" key="3">
    <source>
        <dbReference type="ARBA" id="ARBA00022692"/>
    </source>
</evidence>
<dbReference type="Pfam" id="PF07690">
    <property type="entry name" value="MFS_1"/>
    <property type="match status" value="1"/>
</dbReference>
<proteinExistence type="predicted"/>
<dbReference type="InterPro" id="IPR011701">
    <property type="entry name" value="MFS"/>
</dbReference>
<dbReference type="InterPro" id="IPR036259">
    <property type="entry name" value="MFS_trans_sf"/>
</dbReference>
<feature type="transmembrane region" description="Helical" evidence="6">
    <location>
        <begin position="54"/>
        <end position="75"/>
    </location>
</feature>
<feature type="transmembrane region" description="Helical" evidence="6">
    <location>
        <begin position="151"/>
        <end position="175"/>
    </location>
</feature>
<feature type="transmembrane region" description="Helical" evidence="6">
    <location>
        <begin position="279"/>
        <end position="302"/>
    </location>
</feature>
<reference evidence="8" key="1">
    <citation type="submission" date="2022-09" db="EMBL/GenBank/DDBJ databases">
        <title>Actin cytoskeleton and complex cell architecture in an #Asgard archaeon.</title>
        <authorList>
            <person name="Ponce Toledo R.I."/>
            <person name="Schleper C."/>
            <person name="Rodrigues Oliveira T."/>
            <person name="Wollweber F."/>
            <person name="Xu J."/>
            <person name="Rittmann S."/>
            <person name="Klingl A."/>
            <person name="Pilhofer M."/>
        </authorList>
    </citation>
    <scope>NUCLEOTIDE SEQUENCE</scope>
    <source>
        <strain evidence="8">B-35</strain>
    </source>
</reference>
<organism evidence="8 9">
    <name type="scientific">Candidatus Lokiarchaeum ossiferum</name>
    <dbReference type="NCBI Taxonomy" id="2951803"/>
    <lineage>
        <taxon>Archaea</taxon>
        <taxon>Promethearchaeati</taxon>
        <taxon>Promethearchaeota</taxon>
        <taxon>Promethearchaeia</taxon>
        <taxon>Promethearchaeales</taxon>
        <taxon>Promethearchaeaceae</taxon>
        <taxon>Candidatus Lokiarchaeum</taxon>
    </lineage>
</organism>
<dbReference type="PANTHER" id="PTHR23505">
    <property type="entry name" value="SPINSTER"/>
    <property type="match status" value="1"/>
</dbReference>
<feature type="domain" description="Major facilitator superfamily (MFS) profile" evidence="7">
    <location>
        <begin position="21"/>
        <end position="449"/>
    </location>
</feature>
<dbReference type="InterPro" id="IPR044770">
    <property type="entry name" value="MFS_spinster-like"/>
</dbReference>
<dbReference type="Proteomes" id="UP001208689">
    <property type="component" value="Chromosome"/>
</dbReference>